<gene>
    <name evidence="1" type="ORF">ACOLOM_LOCUS10002</name>
</gene>
<reference evidence="1" key="1">
    <citation type="submission" date="2021-06" db="EMBL/GenBank/DDBJ databases">
        <authorList>
            <person name="Kallberg Y."/>
            <person name="Tangrot J."/>
            <person name="Rosling A."/>
        </authorList>
    </citation>
    <scope>NUCLEOTIDE SEQUENCE</scope>
    <source>
        <strain evidence="1">CL356</strain>
    </source>
</reference>
<sequence>MVDGCNGGGITYGGRSNGDGGNEWELLVSLAVGPIHISNCHSYPSSCNNHQLANGSNYLPKPADPSSSTKDLDSDSRKKCCWGVDNYLLHNHGAFVFSSGKYLLIKELWDVGIPGKVWDSAFVMVQMFQDKILFD</sequence>
<protein>
    <submittedName>
        <fullName evidence="1">7279_t:CDS:1</fullName>
    </submittedName>
</protein>
<evidence type="ECO:0000313" key="1">
    <source>
        <dbReference type="EMBL" id="CAG8695260.1"/>
    </source>
</evidence>
<name>A0ACA9P6U1_9GLOM</name>
<dbReference type="Proteomes" id="UP000789525">
    <property type="component" value="Unassembled WGS sequence"/>
</dbReference>
<accession>A0ACA9P6U1</accession>
<keyword evidence="2" id="KW-1185">Reference proteome</keyword>
<organism evidence="1 2">
    <name type="scientific">Acaulospora colombiana</name>
    <dbReference type="NCBI Taxonomy" id="27376"/>
    <lineage>
        <taxon>Eukaryota</taxon>
        <taxon>Fungi</taxon>
        <taxon>Fungi incertae sedis</taxon>
        <taxon>Mucoromycota</taxon>
        <taxon>Glomeromycotina</taxon>
        <taxon>Glomeromycetes</taxon>
        <taxon>Diversisporales</taxon>
        <taxon>Acaulosporaceae</taxon>
        <taxon>Acaulospora</taxon>
    </lineage>
</organism>
<dbReference type="EMBL" id="CAJVPT010030712">
    <property type="protein sequence ID" value="CAG8695260.1"/>
    <property type="molecule type" value="Genomic_DNA"/>
</dbReference>
<proteinExistence type="predicted"/>
<comment type="caution">
    <text evidence="1">The sequence shown here is derived from an EMBL/GenBank/DDBJ whole genome shotgun (WGS) entry which is preliminary data.</text>
</comment>
<evidence type="ECO:0000313" key="2">
    <source>
        <dbReference type="Proteomes" id="UP000789525"/>
    </source>
</evidence>